<accession>A0ABP0NG33</accession>
<gene>
    <name evidence="1" type="ORF">CCMP2556_LOCUS30152</name>
</gene>
<keyword evidence="2" id="KW-1185">Reference proteome</keyword>
<name>A0ABP0NG33_9DINO</name>
<protein>
    <submittedName>
        <fullName evidence="1">Uncharacterized protein</fullName>
    </submittedName>
</protein>
<reference evidence="1 2" key="1">
    <citation type="submission" date="2024-02" db="EMBL/GenBank/DDBJ databases">
        <authorList>
            <person name="Chen Y."/>
            <person name="Shah S."/>
            <person name="Dougan E. K."/>
            <person name="Thang M."/>
            <person name="Chan C."/>
        </authorList>
    </citation>
    <scope>NUCLEOTIDE SEQUENCE [LARGE SCALE GENOMIC DNA]</scope>
</reference>
<organism evidence="1 2">
    <name type="scientific">Durusdinium trenchii</name>
    <dbReference type="NCBI Taxonomy" id="1381693"/>
    <lineage>
        <taxon>Eukaryota</taxon>
        <taxon>Sar</taxon>
        <taxon>Alveolata</taxon>
        <taxon>Dinophyceae</taxon>
        <taxon>Suessiales</taxon>
        <taxon>Symbiodiniaceae</taxon>
        <taxon>Durusdinium</taxon>
    </lineage>
</organism>
<dbReference type="Proteomes" id="UP001642484">
    <property type="component" value="Unassembled WGS sequence"/>
</dbReference>
<evidence type="ECO:0000313" key="2">
    <source>
        <dbReference type="Proteomes" id="UP001642484"/>
    </source>
</evidence>
<evidence type="ECO:0000313" key="1">
    <source>
        <dbReference type="EMBL" id="CAK9061310.1"/>
    </source>
</evidence>
<dbReference type="EMBL" id="CAXAMN010021596">
    <property type="protein sequence ID" value="CAK9061310.1"/>
    <property type="molecule type" value="Genomic_DNA"/>
</dbReference>
<sequence>MPEANGDVRSYVRREVETVAASIPQQAASPPVQLIIQNSSSVSETKPERELPPRKMPQDFWHLSKKDLTDFLASPLNQVCLVGLAGFALWIYQAKSEYPGHIWRSGWVNMMADLGLSRLGSPRNWQTLSIGESCWVSNQEMQ</sequence>
<proteinExistence type="predicted"/>
<comment type="caution">
    <text evidence="1">The sequence shown here is derived from an EMBL/GenBank/DDBJ whole genome shotgun (WGS) entry which is preliminary data.</text>
</comment>